<comment type="caution">
    <text evidence="2">The sequence shown here is derived from an EMBL/GenBank/DDBJ whole genome shotgun (WGS) entry which is preliminary data.</text>
</comment>
<dbReference type="AlphaFoldDB" id="X1D2F7"/>
<evidence type="ECO:0000259" key="1">
    <source>
        <dbReference type="Pfam" id="PF13649"/>
    </source>
</evidence>
<dbReference type="InterPro" id="IPR041698">
    <property type="entry name" value="Methyltransf_25"/>
</dbReference>
<organism evidence="2">
    <name type="scientific">marine sediment metagenome</name>
    <dbReference type="NCBI Taxonomy" id="412755"/>
    <lineage>
        <taxon>unclassified sequences</taxon>
        <taxon>metagenomes</taxon>
        <taxon>ecological metagenomes</taxon>
    </lineage>
</organism>
<proteinExistence type="predicted"/>
<gene>
    <name evidence="2" type="ORF">S01H4_60176</name>
</gene>
<protein>
    <recommendedName>
        <fullName evidence="1">Methyltransferase domain-containing protein</fullName>
    </recommendedName>
</protein>
<feature type="domain" description="Methyltransferase" evidence="1">
    <location>
        <begin position="38"/>
        <end position="117"/>
    </location>
</feature>
<name>X1D2F7_9ZZZZ</name>
<dbReference type="Pfam" id="PF13649">
    <property type="entry name" value="Methyltransf_25"/>
    <property type="match status" value="1"/>
</dbReference>
<dbReference type="EMBL" id="BART01035425">
    <property type="protein sequence ID" value="GAH14362.1"/>
    <property type="molecule type" value="Genomic_DNA"/>
</dbReference>
<reference evidence="2" key="1">
    <citation type="journal article" date="2014" name="Front. Microbiol.">
        <title>High frequency of phylogenetically diverse reductive dehalogenase-homologous genes in deep subseafloor sedimentary metagenomes.</title>
        <authorList>
            <person name="Kawai M."/>
            <person name="Futagami T."/>
            <person name="Toyoda A."/>
            <person name="Takaki Y."/>
            <person name="Nishi S."/>
            <person name="Hori S."/>
            <person name="Arai W."/>
            <person name="Tsubouchi T."/>
            <person name="Morono Y."/>
            <person name="Uchiyama I."/>
            <person name="Ito T."/>
            <person name="Fujiyama A."/>
            <person name="Inagaki F."/>
            <person name="Takami H."/>
        </authorList>
    </citation>
    <scope>NUCLEOTIDE SEQUENCE</scope>
    <source>
        <strain evidence="2">Expedition CK06-06</strain>
    </source>
</reference>
<sequence>MYNFFAKDFDLKRRKPWKAFIEFYESIMEGGLEFSGTILDAGCGNGRNMSIIGGNQNDFRIIGLDNSIELLKIIKNQRDELIRHGNNRLKTRKIEIILSDLIYLPFRKEIFDHIFAIAG</sequence>
<dbReference type="Gene3D" id="3.40.50.150">
    <property type="entry name" value="Vaccinia Virus protein VP39"/>
    <property type="match status" value="1"/>
</dbReference>
<accession>X1D2F7</accession>
<feature type="non-terminal residue" evidence="2">
    <location>
        <position position="119"/>
    </location>
</feature>
<dbReference type="SUPFAM" id="SSF53335">
    <property type="entry name" value="S-adenosyl-L-methionine-dependent methyltransferases"/>
    <property type="match status" value="1"/>
</dbReference>
<evidence type="ECO:0000313" key="2">
    <source>
        <dbReference type="EMBL" id="GAH14362.1"/>
    </source>
</evidence>
<dbReference type="CDD" id="cd02440">
    <property type="entry name" value="AdoMet_MTases"/>
    <property type="match status" value="1"/>
</dbReference>
<dbReference type="InterPro" id="IPR029063">
    <property type="entry name" value="SAM-dependent_MTases_sf"/>
</dbReference>